<proteinExistence type="predicted"/>
<protein>
    <recommendedName>
        <fullName evidence="3">TerB family tellurite resistance protein</fullName>
    </recommendedName>
</protein>
<dbReference type="AlphaFoldDB" id="A0A6S6SG18"/>
<evidence type="ECO:0000256" key="1">
    <source>
        <dbReference type="SAM" id="Coils"/>
    </source>
</evidence>
<sequence length="186" mass="21380">MSFLSKLSNSVFGIFNKDTKEENKEVKEVLQEKLKIEEKVETEEKIEPKEEVKVLSEIDALKKELSSTFNNLTSMEEYWEAIVAIEAVATSCASSDKNFSDKEREKIKTFIQKINPNKEVPSSIKEKIDEIYVNPLPLNKAFLLAKDTKVEMSVFEDIIDVVMHTDGVKFEEKVVLQAWHDFKQSA</sequence>
<evidence type="ECO:0008006" key="3">
    <source>
        <dbReference type="Google" id="ProtNLM"/>
    </source>
</evidence>
<gene>
    <name evidence="2" type="ORF">HELGO_WM13039</name>
</gene>
<feature type="coiled-coil region" evidence="1">
    <location>
        <begin position="16"/>
        <end position="46"/>
    </location>
</feature>
<reference evidence="2" key="1">
    <citation type="submission" date="2020-01" db="EMBL/GenBank/DDBJ databases">
        <authorList>
            <person name="Meier V. D."/>
            <person name="Meier V D."/>
        </authorList>
    </citation>
    <scope>NUCLEOTIDE SEQUENCE</scope>
    <source>
        <strain evidence="2">HLG_WM_MAG_06</strain>
    </source>
</reference>
<accession>A0A6S6SG18</accession>
<evidence type="ECO:0000313" key="2">
    <source>
        <dbReference type="EMBL" id="CAA6801808.1"/>
    </source>
</evidence>
<dbReference type="EMBL" id="CACVAP010000035">
    <property type="protein sequence ID" value="CAA6801808.1"/>
    <property type="molecule type" value="Genomic_DNA"/>
</dbReference>
<organism evidence="2">
    <name type="scientific">uncultured Sulfurovum sp</name>
    <dbReference type="NCBI Taxonomy" id="269237"/>
    <lineage>
        <taxon>Bacteria</taxon>
        <taxon>Pseudomonadati</taxon>
        <taxon>Campylobacterota</taxon>
        <taxon>Epsilonproteobacteria</taxon>
        <taxon>Campylobacterales</taxon>
        <taxon>Sulfurovaceae</taxon>
        <taxon>Sulfurovum</taxon>
        <taxon>environmental samples</taxon>
    </lineage>
</organism>
<name>A0A6S6SG18_9BACT</name>
<keyword evidence="1" id="KW-0175">Coiled coil</keyword>